<feature type="domain" description="NAD-dependent epimerase/dehydratase" evidence="2">
    <location>
        <begin position="167"/>
        <end position="383"/>
    </location>
</feature>
<organism evidence="4 5">
    <name type="scientific">Desulfobacula phenolica</name>
    <dbReference type="NCBI Taxonomy" id="90732"/>
    <lineage>
        <taxon>Bacteria</taxon>
        <taxon>Pseudomonadati</taxon>
        <taxon>Thermodesulfobacteriota</taxon>
        <taxon>Desulfobacteria</taxon>
        <taxon>Desulfobacterales</taxon>
        <taxon>Desulfobacteraceae</taxon>
        <taxon>Desulfobacula</taxon>
    </lineage>
</organism>
<dbReference type="EMBL" id="FNLL01000005">
    <property type="protein sequence ID" value="SDU19484.1"/>
    <property type="molecule type" value="Genomic_DNA"/>
</dbReference>
<gene>
    <name evidence="4" type="ORF">SAMN04487931_105226</name>
</gene>
<proteinExistence type="inferred from homology"/>
<reference evidence="5" key="1">
    <citation type="submission" date="2016-10" db="EMBL/GenBank/DDBJ databases">
        <authorList>
            <person name="Varghese N."/>
            <person name="Submissions S."/>
        </authorList>
    </citation>
    <scope>NUCLEOTIDE SEQUENCE [LARGE SCALE GENOMIC DNA]</scope>
    <source>
        <strain evidence="5">DSM 3384</strain>
    </source>
</reference>
<dbReference type="InterPro" id="IPR010099">
    <property type="entry name" value="SDR39U1"/>
</dbReference>
<dbReference type="NCBIfam" id="TIGR01777">
    <property type="entry name" value="yfcH"/>
    <property type="match status" value="1"/>
</dbReference>
<evidence type="ECO:0008006" key="6">
    <source>
        <dbReference type="Google" id="ProtNLM"/>
    </source>
</evidence>
<evidence type="ECO:0000313" key="4">
    <source>
        <dbReference type="EMBL" id="SDU19484.1"/>
    </source>
</evidence>
<evidence type="ECO:0000313" key="5">
    <source>
        <dbReference type="Proteomes" id="UP000199608"/>
    </source>
</evidence>
<dbReference type="AlphaFoldDB" id="A0A1H2GIW9"/>
<accession>A0A1H2GIW9</accession>
<dbReference type="InterPro" id="IPR001509">
    <property type="entry name" value="Epimerase_deHydtase"/>
</dbReference>
<dbReference type="CDD" id="cd07820">
    <property type="entry name" value="SRPBCC_3"/>
    <property type="match status" value="1"/>
</dbReference>
<dbReference type="Pfam" id="PF08338">
    <property type="entry name" value="DUF1731"/>
    <property type="match status" value="1"/>
</dbReference>
<comment type="similarity">
    <text evidence="1">Belongs to the NAD(P)-dependent epimerase/dehydratase family. SDR39U1 subfamily.</text>
</comment>
<keyword evidence="5" id="KW-1185">Reference proteome</keyword>
<dbReference type="InterPro" id="IPR013549">
    <property type="entry name" value="DUF1731"/>
</dbReference>
<dbReference type="InterPro" id="IPR036291">
    <property type="entry name" value="NAD(P)-bd_dom_sf"/>
</dbReference>
<dbReference type="Gene3D" id="3.40.50.720">
    <property type="entry name" value="NAD(P)-binding Rossmann-like Domain"/>
    <property type="match status" value="1"/>
</dbReference>
<dbReference type="InterPro" id="IPR023393">
    <property type="entry name" value="START-like_dom_sf"/>
</dbReference>
<sequence>MSHAIYIKTTKINAPVQRLFAWHERNGAILRLTPPWAPLKMIARSGDGVKKGVKVIFRLSVFKIPMVWEAEHFDYQENKVFKDRQIKGPFSKWEHTHRFYPDGLQSSIMEDRVEFKLPFGWLSRPFYRVAKKEFERMFAYRHRVLKYDLEHHANRNENKIGDKKKRILVSGASGTIGSMLVPFLQTCGHEVVRLVRTDKDLSPGEYFWDPYKGILDLETIGHIDAVINLNGVDISRGRWTDRQKKQIIDSRIIPTRLLVDKMKSLDHKPEVFISSSAIGYYGEGGAAMLTEASSMGNCFISKVCRQWEDASADAQKAGIRTVQLRIGVVLTPSGGALARMELPFKIGCGVRLSRGGQYMSWISMDDAVSGILHILNNDKIQGKVNLTAPNPVTNKEFSKTLAKVFSKQVFFVIPRFVALVLWGQMGKETLLASARVKPEKLLKNGFLFQHKTLLRALKDTLGR</sequence>
<dbReference type="RefSeq" id="WP_092233564.1">
    <property type="nucleotide sequence ID" value="NZ_FNLL01000005.1"/>
</dbReference>
<dbReference type="Gene3D" id="3.30.530.20">
    <property type="match status" value="1"/>
</dbReference>
<evidence type="ECO:0000259" key="2">
    <source>
        <dbReference type="Pfam" id="PF01370"/>
    </source>
</evidence>
<evidence type="ECO:0000256" key="1">
    <source>
        <dbReference type="ARBA" id="ARBA00009353"/>
    </source>
</evidence>
<feature type="domain" description="DUF1731" evidence="3">
    <location>
        <begin position="413"/>
        <end position="459"/>
    </location>
</feature>
<dbReference type="PANTHER" id="PTHR11092:SF0">
    <property type="entry name" value="EPIMERASE FAMILY PROTEIN SDR39U1"/>
    <property type="match status" value="1"/>
</dbReference>
<dbReference type="SUPFAM" id="SSF55961">
    <property type="entry name" value="Bet v1-like"/>
    <property type="match status" value="1"/>
</dbReference>
<dbReference type="Proteomes" id="UP000199608">
    <property type="component" value="Unassembled WGS sequence"/>
</dbReference>
<evidence type="ECO:0000259" key="3">
    <source>
        <dbReference type="Pfam" id="PF08338"/>
    </source>
</evidence>
<dbReference type="PANTHER" id="PTHR11092">
    <property type="entry name" value="SUGAR NUCLEOTIDE EPIMERASE RELATED"/>
    <property type="match status" value="1"/>
</dbReference>
<name>A0A1H2GIW9_9BACT</name>
<protein>
    <recommendedName>
        <fullName evidence="6">TIGR01777 family protein</fullName>
    </recommendedName>
</protein>
<dbReference type="Pfam" id="PF01370">
    <property type="entry name" value="Epimerase"/>
    <property type="match status" value="1"/>
</dbReference>
<dbReference type="SUPFAM" id="SSF51735">
    <property type="entry name" value="NAD(P)-binding Rossmann-fold domains"/>
    <property type="match status" value="1"/>
</dbReference>